<evidence type="ECO:0000256" key="3">
    <source>
        <dbReference type="ARBA" id="ARBA00022741"/>
    </source>
</evidence>
<evidence type="ECO:0000259" key="7">
    <source>
        <dbReference type="Pfam" id="PF00931"/>
    </source>
</evidence>
<keyword evidence="3" id="KW-0547">Nucleotide-binding</keyword>
<dbReference type="InterPro" id="IPR042197">
    <property type="entry name" value="Apaf_helical"/>
</dbReference>
<dbReference type="Proteomes" id="UP001396334">
    <property type="component" value="Unassembled WGS sequence"/>
</dbReference>
<feature type="coiled-coil region" evidence="6">
    <location>
        <begin position="47"/>
        <end position="99"/>
    </location>
</feature>
<dbReference type="InterPro" id="IPR002182">
    <property type="entry name" value="NB-ARC"/>
</dbReference>
<evidence type="ECO:0000313" key="9">
    <source>
        <dbReference type="Proteomes" id="UP001396334"/>
    </source>
</evidence>
<name>A0ABR2QVR5_9ROSI</name>
<dbReference type="Gene3D" id="1.10.8.430">
    <property type="entry name" value="Helical domain of apoptotic protease-activating factors"/>
    <property type="match status" value="1"/>
</dbReference>
<keyword evidence="5" id="KW-0067">ATP-binding</keyword>
<evidence type="ECO:0000256" key="1">
    <source>
        <dbReference type="ARBA" id="ARBA00022614"/>
    </source>
</evidence>
<keyword evidence="1" id="KW-0433">Leucine-rich repeat</keyword>
<accession>A0ABR2QVR5</accession>
<keyword evidence="2" id="KW-0677">Repeat</keyword>
<dbReference type="InterPro" id="IPR036388">
    <property type="entry name" value="WH-like_DNA-bd_sf"/>
</dbReference>
<dbReference type="Gene3D" id="1.10.10.10">
    <property type="entry name" value="Winged helix-like DNA-binding domain superfamily/Winged helix DNA-binding domain"/>
    <property type="match status" value="1"/>
</dbReference>
<dbReference type="PRINTS" id="PR00364">
    <property type="entry name" value="DISEASERSIST"/>
</dbReference>
<feature type="domain" description="NB-ARC" evidence="7">
    <location>
        <begin position="165"/>
        <end position="323"/>
    </location>
</feature>
<dbReference type="PANTHER" id="PTHR33463:SF203">
    <property type="entry name" value="AAA+ ATPASE DOMAIN-CONTAINING PROTEIN"/>
    <property type="match status" value="1"/>
</dbReference>
<dbReference type="InterPro" id="IPR050905">
    <property type="entry name" value="Plant_NBS-LRR"/>
</dbReference>
<proteinExistence type="predicted"/>
<evidence type="ECO:0000256" key="4">
    <source>
        <dbReference type="ARBA" id="ARBA00022821"/>
    </source>
</evidence>
<reference evidence="8 9" key="1">
    <citation type="journal article" date="2024" name="G3 (Bethesda)">
        <title>Genome assembly of Hibiscus sabdariffa L. provides insights into metabolisms of medicinal natural products.</title>
        <authorList>
            <person name="Kim T."/>
        </authorList>
    </citation>
    <scope>NUCLEOTIDE SEQUENCE [LARGE SCALE GENOMIC DNA]</scope>
    <source>
        <strain evidence="8">TK-2024</strain>
        <tissue evidence="8">Old leaves</tissue>
    </source>
</reference>
<organism evidence="8 9">
    <name type="scientific">Hibiscus sabdariffa</name>
    <name type="common">roselle</name>
    <dbReference type="NCBI Taxonomy" id="183260"/>
    <lineage>
        <taxon>Eukaryota</taxon>
        <taxon>Viridiplantae</taxon>
        <taxon>Streptophyta</taxon>
        <taxon>Embryophyta</taxon>
        <taxon>Tracheophyta</taxon>
        <taxon>Spermatophyta</taxon>
        <taxon>Magnoliopsida</taxon>
        <taxon>eudicotyledons</taxon>
        <taxon>Gunneridae</taxon>
        <taxon>Pentapetalae</taxon>
        <taxon>rosids</taxon>
        <taxon>malvids</taxon>
        <taxon>Malvales</taxon>
        <taxon>Malvaceae</taxon>
        <taxon>Malvoideae</taxon>
        <taxon>Hibiscus</taxon>
    </lineage>
</organism>
<dbReference type="EMBL" id="JBBPBN010000030">
    <property type="protein sequence ID" value="KAK9004765.1"/>
    <property type="molecule type" value="Genomic_DNA"/>
</dbReference>
<evidence type="ECO:0000256" key="5">
    <source>
        <dbReference type="ARBA" id="ARBA00022840"/>
    </source>
</evidence>
<evidence type="ECO:0000256" key="2">
    <source>
        <dbReference type="ARBA" id="ARBA00022737"/>
    </source>
</evidence>
<dbReference type="SUPFAM" id="SSF52540">
    <property type="entry name" value="P-loop containing nucleoside triphosphate hydrolases"/>
    <property type="match status" value="1"/>
</dbReference>
<dbReference type="Pfam" id="PF00931">
    <property type="entry name" value="NB-ARC"/>
    <property type="match status" value="1"/>
</dbReference>
<evidence type="ECO:0000256" key="6">
    <source>
        <dbReference type="SAM" id="Coils"/>
    </source>
</evidence>
<keyword evidence="6" id="KW-0175">Coiled coil</keyword>
<dbReference type="InterPro" id="IPR027417">
    <property type="entry name" value="P-loop_NTPase"/>
</dbReference>
<evidence type="ECO:0000313" key="8">
    <source>
        <dbReference type="EMBL" id="KAK9004765.1"/>
    </source>
</evidence>
<gene>
    <name evidence="8" type="ORF">V6N11_042221</name>
</gene>
<sequence length="482" mass="55627">MAGEFCLAAASNAVGTLMIDYLVKPIERRIRYLFRFSKLVHDFAQQQNNLNREQTRVKQDVKEAEHQTQVIENYVNEWLTDAEKALTDAQRLNSRIEEDKRCLHWCPNWSWRYQLSKEIEKKTEDMSKLVKDCDFKRIGHRAELPRLEFFPSEGIVTCKSSTVAFNKIMEALKDENVSMIGVWGMGGVGKTTLVTEVGKRAKELQLFQVIKVVVSQTPSIGDIQNKVADFLNLKFEKTTKEGKAEELWLRLGKEEKVLVILDDMWKEVDLKEIGLPLNENGKGCKIILTTRRMTICEDMKCQPTVPIDVLDGDEAWGLFRMKAEFDQRVSRDIVEEAMKVAEKCKGLPIAIVTLARALKGTKTRDGWEVARKKLESSRLIEIGNIEEEEENVYQCIKMSFEYLKKETTKRCFLLCALYPEDHSIDAEDLVRYAWGLELYDKTYSVEEVRIQVLEAIDYLIDSCLLSKEEDEADDRGIGRYDT</sequence>
<comment type="caution">
    <text evidence="8">The sequence shown here is derived from an EMBL/GenBank/DDBJ whole genome shotgun (WGS) entry which is preliminary data.</text>
</comment>
<protein>
    <recommendedName>
        <fullName evidence="7">NB-ARC domain-containing protein</fullName>
    </recommendedName>
</protein>
<dbReference type="PANTHER" id="PTHR33463">
    <property type="entry name" value="NB-ARC DOMAIN-CONTAINING PROTEIN-RELATED"/>
    <property type="match status" value="1"/>
</dbReference>
<keyword evidence="4" id="KW-0611">Plant defense</keyword>
<dbReference type="Gene3D" id="3.40.50.300">
    <property type="entry name" value="P-loop containing nucleotide triphosphate hydrolases"/>
    <property type="match status" value="1"/>
</dbReference>
<keyword evidence="9" id="KW-1185">Reference proteome</keyword>